<dbReference type="OrthoDB" id="440232at2"/>
<dbReference type="InterPro" id="IPR050194">
    <property type="entry name" value="Glycosyltransferase_grp1"/>
</dbReference>
<name>A0A0J1BFM4_RHOIS</name>
<dbReference type="EMBL" id="LECT01000020">
    <property type="protein sequence ID" value="KLU05316.1"/>
    <property type="molecule type" value="Genomic_DNA"/>
</dbReference>
<evidence type="ECO:0000259" key="1">
    <source>
        <dbReference type="Pfam" id="PF00534"/>
    </source>
</evidence>
<reference evidence="2" key="1">
    <citation type="submission" date="2015-05" db="EMBL/GenBank/DDBJ databases">
        <title>Permanent draft genome of Rhodopirellula islandicus K833.</title>
        <authorList>
            <person name="Kizina J."/>
            <person name="Richter M."/>
            <person name="Glockner F.O."/>
            <person name="Harder J."/>
        </authorList>
    </citation>
    <scope>NUCLEOTIDE SEQUENCE [LARGE SCALE GENOMIC DNA]</scope>
    <source>
        <strain evidence="2">K833</strain>
    </source>
</reference>
<feature type="domain" description="Glycosyl transferase family 1" evidence="1">
    <location>
        <begin position="183"/>
        <end position="338"/>
    </location>
</feature>
<protein>
    <submittedName>
        <fullName evidence="2">Lipopolysaccharide core biosynthesis mannosyltransferase lpcC</fullName>
    </submittedName>
</protein>
<keyword evidence="3" id="KW-1185">Reference proteome</keyword>
<dbReference type="AlphaFoldDB" id="A0A0J1BFM4"/>
<dbReference type="PANTHER" id="PTHR45947:SF3">
    <property type="entry name" value="SULFOQUINOVOSYL TRANSFERASE SQD2"/>
    <property type="match status" value="1"/>
</dbReference>
<dbReference type="RefSeq" id="WP_083434911.1">
    <property type="nucleotide sequence ID" value="NZ_LECT01000020.1"/>
</dbReference>
<dbReference type="SUPFAM" id="SSF53756">
    <property type="entry name" value="UDP-Glycosyltransferase/glycogen phosphorylase"/>
    <property type="match status" value="1"/>
</dbReference>
<sequence>MNHPQEHAPGVENSTGFDRAPEVFVTNFHRRFTGVSATANAVVSGQKSRLKLCLVGDPLPDAPEPLSYHKALRSSSQRPPNRPFSIWHVRRNMEMSAAIFARDVLRLPIRIVFTSAAIRRHSAFPRALISRMDAVVATTETAGAFVPNLASVVPHGVDTHKFTPADDRVAAWQATGLPGKHGIGIVGRVRAEKGTDLFVESMCELLPQNPDFTAVVIGRAKPEDSAFEKALKAKVDACGLTDRIVFIGEVPSHELPTWMRSLSLLVAPARYEGYGMTALEALSSGVPVVAADTGVYASVIEEGVTGHVVPIGGREALRQAIQEMIQDPSRLHTAGQLGRSFAVNSLSLNNEIDGYQQVYDRLWAGESFRARHAA</sequence>
<dbReference type="Proteomes" id="UP000036367">
    <property type="component" value="Unassembled WGS sequence"/>
</dbReference>
<dbReference type="InterPro" id="IPR001296">
    <property type="entry name" value="Glyco_trans_1"/>
</dbReference>
<gene>
    <name evidence="2" type="ORF">RISK_002679</name>
</gene>
<comment type="caution">
    <text evidence="2">The sequence shown here is derived from an EMBL/GenBank/DDBJ whole genome shotgun (WGS) entry which is preliminary data.</text>
</comment>
<evidence type="ECO:0000313" key="2">
    <source>
        <dbReference type="EMBL" id="KLU05316.1"/>
    </source>
</evidence>
<dbReference type="PATRIC" id="fig|595434.4.peg.2550"/>
<dbReference type="GO" id="GO:0016758">
    <property type="term" value="F:hexosyltransferase activity"/>
    <property type="evidence" value="ECO:0007669"/>
    <property type="project" value="TreeGrafter"/>
</dbReference>
<evidence type="ECO:0000313" key="3">
    <source>
        <dbReference type="Proteomes" id="UP000036367"/>
    </source>
</evidence>
<dbReference type="Gene3D" id="3.40.50.2000">
    <property type="entry name" value="Glycogen Phosphorylase B"/>
    <property type="match status" value="1"/>
</dbReference>
<proteinExistence type="predicted"/>
<accession>A0A0J1BFM4</accession>
<keyword evidence="2" id="KW-0808">Transferase</keyword>
<organism evidence="2 3">
    <name type="scientific">Rhodopirellula islandica</name>
    <dbReference type="NCBI Taxonomy" id="595434"/>
    <lineage>
        <taxon>Bacteria</taxon>
        <taxon>Pseudomonadati</taxon>
        <taxon>Planctomycetota</taxon>
        <taxon>Planctomycetia</taxon>
        <taxon>Pirellulales</taxon>
        <taxon>Pirellulaceae</taxon>
        <taxon>Rhodopirellula</taxon>
    </lineage>
</organism>
<dbReference type="Pfam" id="PF00534">
    <property type="entry name" value="Glycos_transf_1"/>
    <property type="match status" value="1"/>
</dbReference>
<dbReference type="STRING" id="595434.RISK_002679"/>
<dbReference type="PANTHER" id="PTHR45947">
    <property type="entry name" value="SULFOQUINOVOSYL TRANSFERASE SQD2"/>
    <property type="match status" value="1"/>
</dbReference>
<dbReference type="CDD" id="cd03801">
    <property type="entry name" value="GT4_PimA-like"/>
    <property type="match status" value="1"/>
</dbReference>
<keyword evidence="2" id="KW-0328">Glycosyltransferase</keyword>